<reference evidence="1 2" key="1">
    <citation type="submission" date="2019-08" db="EMBL/GenBank/DDBJ databases">
        <title>Deep-cultivation of Planctomycetes and their phenomic and genomic characterization uncovers novel biology.</title>
        <authorList>
            <person name="Wiegand S."/>
            <person name="Jogler M."/>
            <person name="Boedeker C."/>
            <person name="Pinto D."/>
            <person name="Vollmers J."/>
            <person name="Rivas-Marin E."/>
            <person name="Kohn T."/>
            <person name="Peeters S.H."/>
            <person name="Heuer A."/>
            <person name="Rast P."/>
            <person name="Oberbeckmann S."/>
            <person name="Bunk B."/>
            <person name="Jeske O."/>
            <person name="Meyerdierks A."/>
            <person name="Storesund J.E."/>
            <person name="Kallscheuer N."/>
            <person name="Luecker S."/>
            <person name="Lage O.M."/>
            <person name="Pohl T."/>
            <person name="Merkel B.J."/>
            <person name="Hornburger P."/>
            <person name="Mueller R.-W."/>
            <person name="Bruemmer F."/>
            <person name="Labrenz M."/>
            <person name="Spormann A.M."/>
            <person name="Op den Camp H."/>
            <person name="Overmann J."/>
            <person name="Amann R."/>
            <person name="Jetten M.S.M."/>
            <person name="Mascher T."/>
            <person name="Medema M.H."/>
            <person name="Devos D.P."/>
            <person name="Kaster A.-K."/>
            <person name="Ovreas L."/>
            <person name="Rohde M."/>
            <person name="Galperin M.Y."/>
            <person name="Jogler C."/>
        </authorList>
    </citation>
    <scope>NUCLEOTIDE SEQUENCE [LARGE SCALE GENOMIC DNA]</scope>
    <source>
        <strain evidence="1 2">FC18</strain>
    </source>
</reference>
<keyword evidence="2" id="KW-1185">Reference proteome</keyword>
<evidence type="ECO:0000313" key="1">
    <source>
        <dbReference type="EMBL" id="QEG22323.1"/>
    </source>
</evidence>
<dbReference type="STRING" id="980251.GCA_001642875_00104"/>
<dbReference type="Proteomes" id="UP000322214">
    <property type="component" value="Chromosome"/>
</dbReference>
<dbReference type="EMBL" id="CP042912">
    <property type="protein sequence ID" value="QEG22323.1"/>
    <property type="molecule type" value="Genomic_DNA"/>
</dbReference>
<sequence length="346" mass="38761">MTDFVFATHSGLYFARVGSDSALQDCTLIAEGYHYGITTRFDVAKDETLIRAYRGGVDVHNQTERESIEYRIRDMLVEEVARHELDEISGHVHQFAIGPGDSMFIANTKRNSVDLWHPNEGTIKRLVFDGHRNDVNHVNSIFPCGDILAVMLHNLRKLESQIAICQFDGADITELGRFSLPDVQCHNVGVLGTQLFYNASGSCSTVSLNLESLEISHRLKMKEHTKGMCSDGDLVYAGMSNYANRSERAFSSAWVVIIDPQTMQVNDTVQFTESARKEKVGNINEIRIVGQEDVFDTGSKCSPDLLRSTVDVPQNQLAISLRRFWIGTSDPIKRTIKKMLQSGNAR</sequence>
<accession>A0A5B9PI61</accession>
<dbReference type="KEGG" id="mff:MFFC18_22030"/>
<organism evidence="1 2">
    <name type="scientific">Mariniblastus fucicola</name>
    <dbReference type="NCBI Taxonomy" id="980251"/>
    <lineage>
        <taxon>Bacteria</taxon>
        <taxon>Pseudomonadati</taxon>
        <taxon>Planctomycetota</taxon>
        <taxon>Planctomycetia</taxon>
        <taxon>Pirellulales</taxon>
        <taxon>Pirellulaceae</taxon>
        <taxon>Mariniblastus</taxon>
    </lineage>
</organism>
<gene>
    <name evidence="1" type="ORF">MFFC18_22030</name>
</gene>
<dbReference type="InterPro" id="IPR011044">
    <property type="entry name" value="Quino_amine_DH_bsu"/>
</dbReference>
<evidence type="ECO:0000313" key="2">
    <source>
        <dbReference type="Proteomes" id="UP000322214"/>
    </source>
</evidence>
<proteinExistence type="predicted"/>
<dbReference type="SUPFAM" id="SSF50969">
    <property type="entry name" value="YVTN repeat-like/Quinoprotein amine dehydrogenase"/>
    <property type="match status" value="1"/>
</dbReference>
<name>A0A5B9PI61_9BACT</name>
<dbReference type="RefSeq" id="WP_075081568.1">
    <property type="nucleotide sequence ID" value="NZ_CP042912.1"/>
</dbReference>
<dbReference type="AlphaFoldDB" id="A0A5B9PI61"/>
<protein>
    <submittedName>
        <fullName evidence="1">Uncharacterized protein</fullName>
    </submittedName>
</protein>